<dbReference type="Pfam" id="PF12697">
    <property type="entry name" value="Abhydrolase_6"/>
    <property type="match status" value="1"/>
</dbReference>
<evidence type="ECO:0000313" key="2">
    <source>
        <dbReference type="EMBL" id="MDC5740821.1"/>
    </source>
</evidence>
<dbReference type="EMBL" id="LUAX01000001">
    <property type="protein sequence ID" value="OAN00209.1"/>
    <property type="molecule type" value="Genomic_DNA"/>
</dbReference>
<evidence type="ECO:0000259" key="1">
    <source>
        <dbReference type="Pfam" id="PF12697"/>
    </source>
</evidence>
<comment type="caution">
    <text evidence="3">The sequence shown here is derived from an EMBL/GenBank/DDBJ whole genome shotgun (WGS) entry which is preliminary data.</text>
</comment>
<protein>
    <submittedName>
        <fullName evidence="2 3">Hydrolase</fullName>
    </submittedName>
</protein>
<reference evidence="2" key="2">
    <citation type="submission" date="2022-11" db="EMBL/GenBank/DDBJ databases">
        <title>Role of the vibriolysin VemA secreted by the emergent pathogen Vibrio europaeus in the colonization of Manila clam mucus.</title>
        <authorList>
            <person name="Martinez C."/>
            <person name="Rodriguez S."/>
            <person name="Vences A."/>
            <person name="Barja J.L."/>
            <person name="Toranzo A.E."/>
            <person name="Dubert J."/>
        </authorList>
    </citation>
    <scope>NUCLEOTIDE SEQUENCE</scope>
    <source>
        <strain evidence="2">3454</strain>
    </source>
</reference>
<dbReference type="Proteomes" id="UP000094761">
    <property type="component" value="Unassembled WGS sequence"/>
</dbReference>
<dbReference type="AlphaFoldDB" id="A0A178JFE8"/>
<dbReference type="EMBL" id="JAPFIT010000016">
    <property type="protein sequence ID" value="MDC5740821.1"/>
    <property type="molecule type" value="Genomic_DNA"/>
</dbReference>
<dbReference type="OrthoDB" id="5290302at2"/>
<keyword evidence="3" id="KW-0378">Hydrolase</keyword>
<organism evidence="3 4">
    <name type="scientific">Vibrio europaeus</name>
    <dbReference type="NCBI Taxonomy" id="300876"/>
    <lineage>
        <taxon>Bacteria</taxon>
        <taxon>Pseudomonadati</taxon>
        <taxon>Pseudomonadota</taxon>
        <taxon>Gammaproteobacteria</taxon>
        <taxon>Vibrionales</taxon>
        <taxon>Vibrionaceae</taxon>
        <taxon>Vibrio</taxon>
        <taxon>Vibrio oreintalis group</taxon>
    </lineage>
</organism>
<evidence type="ECO:0000313" key="3">
    <source>
        <dbReference type="EMBL" id="OAN00209.1"/>
    </source>
</evidence>
<name>A0A178JFE8_9VIBR</name>
<dbReference type="GO" id="GO:0016787">
    <property type="term" value="F:hydrolase activity"/>
    <property type="evidence" value="ECO:0007669"/>
    <property type="project" value="UniProtKB-KW"/>
</dbReference>
<evidence type="ECO:0000313" key="5">
    <source>
        <dbReference type="Proteomes" id="UP001150001"/>
    </source>
</evidence>
<dbReference type="InterPro" id="IPR029058">
    <property type="entry name" value="AB_hydrolase_fold"/>
</dbReference>
<dbReference type="PANTHER" id="PTHR43689:SF8">
    <property type="entry name" value="ALPHA_BETA-HYDROLASES SUPERFAMILY PROTEIN"/>
    <property type="match status" value="1"/>
</dbReference>
<dbReference type="PANTHER" id="PTHR43689">
    <property type="entry name" value="HYDROLASE"/>
    <property type="match status" value="1"/>
</dbReference>
<keyword evidence="5" id="KW-1185">Reference proteome</keyword>
<dbReference type="InterPro" id="IPR000073">
    <property type="entry name" value="AB_hydrolase_1"/>
</dbReference>
<sequence length="253" mass="28080">MVPIVLVRGLLRESGHWQDTVNAIQQASPELTVITPNVPGNGELYYQASPNSIEKMLAPVLAQLPRGCERYHLVAISMGSMLASHWAHTLPGQVASLTLINPSFSRYSPFWQRINLKALLSIGASSLKGSDAFQQSIIEWTSPISLHNSEVIEHHLNLARNHPVTARNATRQLYAAARFKGQSTPPAIPTQIIVSERDQLVDCRCGEAIAKAWKVEIKRFDCDAHDLPLAKPHALCDHLLHWFANVELSTDYT</sequence>
<dbReference type="GeneID" id="78074753"/>
<proteinExistence type="predicted"/>
<dbReference type="SUPFAM" id="SSF53474">
    <property type="entry name" value="alpha/beta-Hydrolases"/>
    <property type="match status" value="1"/>
</dbReference>
<reference evidence="3 4" key="1">
    <citation type="submission" date="2016-03" db="EMBL/GenBank/DDBJ databases">
        <title>Draft genome sequence of the Vibrio tubiashii subs. europaeus.</title>
        <authorList>
            <person name="Spinard E."/>
            <person name="Dubert J."/>
            <person name="Nelson D.R."/>
            <person name="Barja J.L."/>
        </authorList>
    </citation>
    <scope>NUCLEOTIDE SEQUENCE [LARGE SCALE GENOMIC DNA]</scope>
    <source>
        <strain evidence="4">PP-638</strain>
        <strain evidence="3">PP2-638</strain>
    </source>
</reference>
<gene>
    <name evidence="3" type="ORF">AZ468_03530</name>
    <name evidence="2" type="ORF">OPW20_12145</name>
</gene>
<evidence type="ECO:0000313" key="4">
    <source>
        <dbReference type="Proteomes" id="UP000094761"/>
    </source>
</evidence>
<dbReference type="RefSeq" id="WP_069666156.1">
    <property type="nucleotide sequence ID" value="NZ_JAPFIM010000017.1"/>
</dbReference>
<feature type="domain" description="AB hydrolase-1" evidence="1">
    <location>
        <begin position="4"/>
        <end position="237"/>
    </location>
</feature>
<accession>A0A178JFE8</accession>
<dbReference type="Gene3D" id="3.40.50.1820">
    <property type="entry name" value="alpha/beta hydrolase"/>
    <property type="match status" value="1"/>
</dbReference>
<dbReference type="Proteomes" id="UP001150001">
    <property type="component" value="Unassembled WGS sequence"/>
</dbReference>